<evidence type="ECO:0000259" key="5">
    <source>
        <dbReference type="SMART" id="SM00322"/>
    </source>
</evidence>
<dbReference type="InParanoid" id="D8LD80"/>
<dbReference type="SUPFAM" id="SSF54791">
    <property type="entry name" value="Eukaryotic type KH-domain (KH-domain type I)"/>
    <property type="match status" value="1"/>
</dbReference>
<dbReference type="FunCoup" id="D8LD80">
    <property type="interactions" value="345"/>
</dbReference>
<dbReference type="GO" id="GO:0005730">
    <property type="term" value="C:nucleolus"/>
    <property type="evidence" value="ECO:0007669"/>
    <property type="project" value="UniProtKB-SubCell"/>
</dbReference>
<dbReference type="eggNOG" id="KOG3273">
    <property type="taxonomic scope" value="Eukaryota"/>
</dbReference>
<dbReference type="CDD" id="cd22391">
    <property type="entry name" value="KH-I_PNO1_rpt1"/>
    <property type="match status" value="1"/>
</dbReference>
<dbReference type="CDD" id="cd22392">
    <property type="entry name" value="KH-I_PNO1_rpt2"/>
    <property type="match status" value="1"/>
</dbReference>
<evidence type="ECO:0000256" key="1">
    <source>
        <dbReference type="ARBA" id="ARBA00004604"/>
    </source>
</evidence>
<dbReference type="EMBL" id="FN649728">
    <property type="protein sequence ID" value="CBN75533.1"/>
    <property type="molecule type" value="Genomic_DNA"/>
</dbReference>
<dbReference type="GO" id="GO:0003723">
    <property type="term" value="F:RNA binding"/>
    <property type="evidence" value="ECO:0007669"/>
    <property type="project" value="UniProtKB-KW"/>
</dbReference>
<dbReference type="Gene3D" id="3.30.1370.10">
    <property type="entry name" value="K Homology domain, type 1"/>
    <property type="match status" value="2"/>
</dbReference>
<evidence type="ECO:0000256" key="4">
    <source>
        <dbReference type="ARBA" id="ARBA00023242"/>
    </source>
</evidence>
<dbReference type="InterPro" id="IPR055212">
    <property type="entry name" value="KH-I_PNO1_first"/>
</dbReference>
<dbReference type="PANTHER" id="PTHR12826">
    <property type="entry name" value="RIBONUCLEASE Y"/>
    <property type="match status" value="1"/>
</dbReference>
<dbReference type="PANTHER" id="PTHR12826:SF13">
    <property type="entry name" value="RNA-BINDING PROTEIN PNO1"/>
    <property type="match status" value="1"/>
</dbReference>
<feature type="domain" description="K Homology" evidence="5">
    <location>
        <begin position="156"/>
        <end position="221"/>
    </location>
</feature>
<comment type="similarity">
    <text evidence="2">Belongs to the PNO1 family.</text>
</comment>
<dbReference type="OrthoDB" id="1932641at2759"/>
<dbReference type="Proteomes" id="UP000002630">
    <property type="component" value="Linkage Group LG03"/>
</dbReference>
<comment type="subcellular location">
    <subcellularLocation>
        <location evidence="1">Nucleus</location>
        <location evidence="1">Nucleolus</location>
    </subcellularLocation>
</comment>
<protein>
    <recommendedName>
        <fullName evidence="5">K Homology domain-containing protein</fullName>
    </recommendedName>
</protein>
<dbReference type="STRING" id="2880.D8LD80"/>
<keyword evidence="3" id="KW-0694">RNA-binding</keyword>
<dbReference type="Pfam" id="PF22891">
    <property type="entry name" value="KH_PNO1_2nd"/>
    <property type="match status" value="1"/>
</dbReference>
<sequence>MEVDEGVVFQAGQVEADAAAAAAAGAGAEDVGMDTTDGEGAAAAAAARPDFPALTAREMGGGKDDFRRIRCPPHRLTPLRNCWENIVTPTVEHMKLQIRFNRKTRNVELKSSKHTEDASALQKTADFIQAFMLGFEVQDAVALLRLDDLYVDSFQVQDVKTLTGDHLSRAIGRIAGQGGKTRHAIENATRTRIIVADQKVHILGSFSNIKVARDAICALILGAPPGKVYNQMRNVARRMSERF</sequence>
<organism evidence="6 7">
    <name type="scientific">Ectocarpus siliculosus</name>
    <name type="common">Brown alga</name>
    <name type="synonym">Conferva siliculosa</name>
    <dbReference type="NCBI Taxonomy" id="2880"/>
    <lineage>
        <taxon>Eukaryota</taxon>
        <taxon>Sar</taxon>
        <taxon>Stramenopiles</taxon>
        <taxon>Ochrophyta</taxon>
        <taxon>PX clade</taxon>
        <taxon>Phaeophyceae</taxon>
        <taxon>Ectocarpales</taxon>
        <taxon>Ectocarpaceae</taxon>
        <taxon>Ectocarpus</taxon>
    </lineage>
</organism>
<proteinExistence type="inferred from homology"/>
<name>D8LD80_ECTSI</name>
<dbReference type="OMA" id="TPLRNNW"/>
<dbReference type="InterPro" id="IPR004087">
    <property type="entry name" value="KH_dom"/>
</dbReference>
<dbReference type="InterPro" id="IPR055211">
    <property type="entry name" value="KH_PNO1_2nd"/>
</dbReference>
<evidence type="ECO:0000256" key="2">
    <source>
        <dbReference type="ARBA" id="ARBA00007515"/>
    </source>
</evidence>
<dbReference type="EMBL" id="FN647832">
    <property type="protein sequence ID" value="CBN75533.1"/>
    <property type="molecule type" value="Genomic_DNA"/>
</dbReference>
<keyword evidence="7" id="KW-1185">Reference proteome</keyword>
<dbReference type="InterPro" id="IPR036612">
    <property type="entry name" value="KH_dom_type_1_sf"/>
</dbReference>
<dbReference type="FunFam" id="3.30.1370.10:FF:000009">
    <property type="entry name" value="RNA-binding protein PNO1"/>
    <property type="match status" value="1"/>
</dbReference>
<keyword evidence="4" id="KW-0539">Nucleus</keyword>
<dbReference type="SMART" id="SM00322">
    <property type="entry name" value="KH"/>
    <property type="match status" value="1"/>
</dbReference>
<gene>
    <name evidence="6" type="ORF">Esi_0114_0059</name>
</gene>
<evidence type="ECO:0000313" key="6">
    <source>
        <dbReference type="EMBL" id="CBN75533.1"/>
    </source>
</evidence>
<dbReference type="AlphaFoldDB" id="D8LD80"/>
<reference evidence="6 7" key="1">
    <citation type="journal article" date="2010" name="Nature">
        <title>The Ectocarpus genome and the independent evolution of multicellularity in brown algae.</title>
        <authorList>
            <person name="Cock J.M."/>
            <person name="Sterck L."/>
            <person name="Rouze P."/>
            <person name="Scornet D."/>
            <person name="Allen A.E."/>
            <person name="Amoutzias G."/>
            <person name="Anthouard V."/>
            <person name="Artiguenave F."/>
            <person name="Aury J.M."/>
            <person name="Badger J.H."/>
            <person name="Beszteri B."/>
            <person name="Billiau K."/>
            <person name="Bonnet E."/>
            <person name="Bothwell J.H."/>
            <person name="Bowler C."/>
            <person name="Boyen C."/>
            <person name="Brownlee C."/>
            <person name="Carrano C.J."/>
            <person name="Charrier B."/>
            <person name="Cho G.Y."/>
            <person name="Coelho S.M."/>
            <person name="Collen J."/>
            <person name="Corre E."/>
            <person name="Da Silva C."/>
            <person name="Delage L."/>
            <person name="Delaroque N."/>
            <person name="Dittami S.M."/>
            <person name="Doulbeau S."/>
            <person name="Elias M."/>
            <person name="Farnham G."/>
            <person name="Gachon C.M."/>
            <person name="Gschloessl B."/>
            <person name="Heesch S."/>
            <person name="Jabbari K."/>
            <person name="Jubin C."/>
            <person name="Kawai H."/>
            <person name="Kimura K."/>
            <person name="Kloareg B."/>
            <person name="Kupper F.C."/>
            <person name="Lang D."/>
            <person name="Le Bail A."/>
            <person name="Leblanc C."/>
            <person name="Lerouge P."/>
            <person name="Lohr M."/>
            <person name="Lopez P.J."/>
            <person name="Martens C."/>
            <person name="Maumus F."/>
            <person name="Michel G."/>
            <person name="Miranda-Saavedra D."/>
            <person name="Morales J."/>
            <person name="Moreau H."/>
            <person name="Motomura T."/>
            <person name="Nagasato C."/>
            <person name="Napoli C.A."/>
            <person name="Nelson D.R."/>
            <person name="Nyvall-Collen P."/>
            <person name="Peters A.F."/>
            <person name="Pommier C."/>
            <person name="Potin P."/>
            <person name="Poulain J."/>
            <person name="Quesneville H."/>
            <person name="Read B."/>
            <person name="Rensing S.A."/>
            <person name="Ritter A."/>
            <person name="Rousvoal S."/>
            <person name="Samanta M."/>
            <person name="Samson G."/>
            <person name="Schroeder D.C."/>
            <person name="Segurens B."/>
            <person name="Strittmatter M."/>
            <person name="Tonon T."/>
            <person name="Tregear J.W."/>
            <person name="Valentin K."/>
            <person name="von Dassow P."/>
            <person name="Yamagishi T."/>
            <person name="Van de Peer Y."/>
            <person name="Wincker P."/>
        </authorList>
    </citation>
    <scope>NUCLEOTIDE SEQUENCE [LARGE SCALE GENOMIC DNA]</scope>
    <source>
        <strain evidence="7">Ec32 / CCAP1310/4</strain>
    </source>
</reference>
<accession>D8LD80</accession>
<evidence type="ECO:0000256" key="3">
    <source>
        <dbReference type="ARBA" id="ARBA00022884"/>
    </source>
</evidence>
<evidence type="ECO:0000313" key="7">
    <source>
        <dbReference type="Proteomes" id="UP000002630"/>
    </source>
</evidence>